<dbReference type="Proteomes" id="UP001596106">
    <property type="component" value="Unassembled WGS sequence"/>
</dbReference>
<protein>
    <submittedName>
        <fullName evidence="2">DUF2281 domain-containing protein</fullName>
    </submittedName>
</protein>
<reference evidence="3" key="1">
    <citation type="journal article" date="2019" name="Int. J. Syst. Evol. Microbiol.">
        <title>The Global Catalogue of Microorganisms (GCM) 10K type strain sequencing project: providing services to taxonomists for standard genome sequencing and annotation.</title>
        <authorList>
            <consortium name="The Broad Institute Genomics Platform"/>
            <consortium name="The Broad Institute Genome Sequencing Center for Infectious Disease"/>
            <person name="Wu L."/>
            <person name="Ma J."/>
        </authorList>
    </citation>
    <scope>NUCLEOTIDE SEQUENCE [LARGE SCALE GENOMIC DNA]</scope>
    <source>
        <strain evidence="3">CCUG 55250</strain>
    </source>
</reference>
<comment type="caution">
    <text evidence="2">The sequence shown here is derived from an EMBL/GenBank/DDBJ whole genome shotgun (WGS) entry which is preliminary data.</text>
</comment>
<gene>
    <name evidence="2" type="ORF">ACFPMF_11630</name>
</gene>
<organism evidence="2 3">
    <name type="scientific">Larkinella bovis</name>
    <dbReference type="NCBI Taxonomy" id="683041"/>
    <lineage>
        <taxon>Bacteria</taxon>
        <taxon>Pseudomonadati</taxon>
        <taxon>Bacteroidota</taxon>
        <taxon>Cytophagia</taxon>
        <taxon>Cytophagales</taxon>
        <taxon>Spirosomataceae</taxon>
        <taxon>Larkinella</taxon>
    </lineage>
</organism>
<dbReference type="Pfam" id="PF10047">
    <property type="entry name" value="DUF2281"/>
    <property type="match status" value="1"/>
</dbReference>
<dbReference type="EMBL" id="JBHSMA010000003">
    <property type="protein sequence ID" value="MFC5409962.1"/>
    <property type="molecule type" value="Genomic_DNA"/>
</dbReference>
<proteinExistence type="predicted"/>
<evidence type="ECO:0000313" key="3">
    <source>
        <dbReference type="Proteomes" id="UP001596106"/>
    </source>
</evidence>
<accession>A0ABW0ICU8</accession>
<keyword evidence="3" id="KW-1185">Reference proteome</keyword>
<name>A0ABW0ICU8_9BACT</name>
<evidence type="ECO:0000313" key="2">
    <source>
        <dbReference type="EMBL" id="MFC5409962.1"/>
    </source>
</evidence>
<feature type="domain" description="DUF2281" evidence="1">
    <location>
        <begin position="4"/>
        <end position="35"/>
    </location>
</feature>
<dbReference type="RefSeq" id="WP_379844771.1">
    <property type="nucleotide sequence ID" value="NZ_JBHSMA010000003.1"/>
</dbReference>
<sequence>MKDLLEKYTQLSDDHQKEVIDFINFLLNKQVKASVFDLQAYQQEIQAVSVWSEDDLAPILEAKQNINSWKSTEW</sequence>
<dbReference type="InterPro" id="IPR018739">
    <property type="entry name" value="DUF2281"/>
</dbReference>
<evidence type="ECO:0000259" key="1">
    <source>
        <dbReference type="Pfam" id="PF10047"/>
    </source>
</evidence>